<dbReference type="EMBL" id="FQVY01000001">
    <property type="protein sequence ID" value="SHF78773.1"/>
    <property type="molecule type" value="Genomic_DNA"/>
</dbReference>
<dbReference type="InterPro" id="IPR029045">
    <property type="entry name" value="ClpP/crotonase-like_dom_sf"/>
</dbReference>
<evidence type="ECO:0000313" key="3">
    <source>
        <dbReference type="Proteomes" id="UP000184089"/>
    </source>
</evidence>
<accession>A0AAQ1RV49</accession>
<reference evidence="3" key="1">
    <citation type="submission" date="2016-11" db="EMBL/GenBank/DDBJ databases">
        <authorList>
            <person name="Jaros S."/>
            <person name="Januszkiewicz K."/>
            <person name="Wedrychowicz H."/>
        </authorList>
    </citation>
    <scope>NUCLEOTIDE SEQUENCE [LARGE SCALE GENOMIC DNA]</scope>
    <source>
        <strain evidence="3">DSM 4029</strain>
    </source>
</reference>
<dbReference type="Pfam" id="PF00574">
    <property type="entry name" value="CLP_protease"/>
    <property type="match status" value="1"/>
</dbReference>
<dbReference type="InterPro" id="IPR023562">
    <property type="entry name" value="ClpP/TepA"/>
</dbReference>
<proteinExistence type="predicted"/>
<name>A0AAQ1RV49_9FIRM</name>
<evidence type="ECO:0000313" key="2">
    <source>
        <dbReference type="EMBL" id="SHF78773.1"/>
    </source>
</evidence>
<keyword evidence="2" id="KW-0378">Hydrolase</keyword>
<dbReference type="AlphaFoldDB" id="A0AAQ1RV49"/>
<dbReference type="Gene3D" id="3.90.226.10">
    <property type="entry name" value="2-enoyl-CoA Hydratase, Chain A, domain 1"/>
    <property type="match status" value="1"/>
</dbReference>
<evidence type="ECO:0000256" key="1">
    <source>
        <dbReference type="SAM" id="MobiDB-lite"/>
    </source>
</evidence>
<dbReference type="Proteomes" id="UP000184089">
    <property type="component" value="Unassembled WGS sequence"/>
</dbReference>
<sequence>MSEKNKKQQSLVSGEEPAEEAQETQDAAQAQQEQAQILNMGSVTVQKGSYTIHCLTIIGQIEGHFILPPQNKTTKYEHVIPQLVAIEERDDIDGLIVILNTVGGDVEAGLAIAELIAGMEKPTASLVLGGGHSIGVPLAVAAGRSFIAPSATMTIHPVRMNGLVLGVPQTFSYFEQMQDRILNFVAGNSRIGKERFKELMMTTGELVMDVGTVLDGERATQEGLIDELGGLKEAMNYLYREIESRRKDAPEGGEETKKEPATRKKGKKEESAPAKTGKKANK</sequence>
<dbReference type="GO" id="GO:0008233">
    <property type="term" value="F:peptidase activity"/>
    <property type="evidence" value="ECO:0007669"/>
    <property type="project" value="UniProtKB-KW"/>
</dbReference>
<dbReference type="SUPFAM" id="SSF52096">
    <property type="entry name" value="ClpP/crotonase"/>
    <property type="match status" value="1"/>
</dbReference>
<comment type="caution">
    <text evidence="2">The sequence shown here is derived from an EMBL/GenBank/DDBJ whole genome shotgun (WGS) entry which is preliminary data.</text>
</comment>
<gene>
    <name evidence="2" type="ORF">SAMN05444424_0679</name>
</gene>
<feature type="region of interest" description="Disordered" evidence="1">
    <location>
        <begin position="244"/>
        <end position="282"/>
    </location>
</feature>
<keyword evidence="2" id="KW-0645">Protease</keyword>
<feature type="compositionally biased region" description="Basic and acidic residues" evidence="1">
    <location>
        <begin position="244"/>
        <end position="272"/>
    </location>
</feature>
<organism evidence="2 3">
    <name type="scientific">Bittarella massiliensis</name>
    <name type="common">ex Durand et al. 2017</name>
    <dbReference type="NCBI Taxonomy" id="1720313"/>
    <lineage>
        <taxon>Bacteria</taxon>
        <taxon>Bacillati</taxon>
        <taxon>Bacillota</taxon>
        <taxon>Clostridia</taxon>
        <taxon>Eubacteriales</taxon>
        <taxon>Oscillospiraceae</taxon>
        <taxon>Bittarella (ex Durand et al. 2017)</taxon>
    </lineage>
</organism>
<protein>
    <submittedName>
        <fullName evidence="2">ATP-dependent Clp protease proteolytic subunit ClpP</fullName>
    </submittedName>
</protein>
<feature type="region of interest" description="Disordered" evidence="1">
    <location>
        <begin position="1"/>
        <end position="33"/>
    </location>
</feature>
<dbReference type="RefSeq" id="WP_242861756.1">
    <property type="nucleotide sequence ID" value="NZ_FQVY01000001.1"/>
</dbReference>
<dbReference type="GO" id="GO:0006508">
    <property type="term" value="P:proteolysis"/>
    <property type="evidence" value="ECO:0007669"/>
    <property type="project" value="UniProtKB-KW"/>
</dbReference>
<feature type="compositionally biased region" description="Low complexity" evidence="1">
    <location>
        <begin position="24"/>
        <end position="33"/>
    </location>
</feature>